<dbReference type="Gene3D" id="3.40.50.150">
    <property type="entry name" value="Vaccinia Virus protein VP39"/>
    <property type="match status" value="2"/>
</dbReference>
<comment type="function">
    <text evidence="7">Catalyzes the formation of 5-methyl-uridine at position 54 (m5U54) in all tRNA. May also have a role in tRNA stabilization or maturation.</text>
</comment>
<accession>A0A8K0WZA7</accession>
<dbReference type="GO" id="GO:0008033">
    <property type="term" value="P:tRNA processing"/>
    <property type="evidence" value="ECO:0007669"/>
    <property type="project" value="UniProtKB-KW"/>
</dbReference>
<evidence type="ECO:0000256" key="1">
    <source>
        <dbReference type="ARBA" id="ARBA00022603"/>
    </source>
</evidence>
<dbReference type="GO" id="GO:0032259">
    <property type="term" value="P:methylation"/>
    <property type="evidence" value="ECO:0007669"/>
    <property type="project" value="UniProtKB-KW"/>
</dbReference>
<dbReference type="InterPro" id="IPR025795">
    <property type="entry name" value="tRNA_(uracil-5-)_MeTrfase"/>
</dbReference>
<reference evidence="11" key="1">
    <citation type="journal article" date="2021" name="Nat. Commun.">
        <title>Genetic determinants of endophytism in the Arabidopsis root mycobiome.</title>
        <authorList>
            <person name="Mesny F."/>
            <person name="Miyauchi S."/>
            <person name="Thiergart T."/>
            <person name="Pickel B."/>
            <person name="Atanasova L."/>
            <person name="Karlsson M."/>
            <person name="Huettel B."/>
            <person name="Barry K.W."/>
            <person name="Haridas S."/>
            <person name="Chen C."/>
            <person name="Bauer D."/>
            <person name="Andreopoulos W."/>
            <person name="Pangilinan J."/>
            <person name="LaButti K."/>
            <person name="Riley R."/>
            <person name="Lipzen A."/>
            <person name="Clum A."/>
            <person name="Drula E."/>
            <person name="Henrissat B."/>
            <person name="Kohler A."/>
            <person name="Grigoriev I.V."/>
            <person name="Martin F.M."/>
            <person name="Hacquard S."/>
        </authorList>
    </citation>
    <scope>NUCLEOTIDE SEQUENCE</scope>
    <source>
        <strain evidence="11">MPI-CAGE-AT-0016</strain>
    </source>
</reference>
<gene>
    <name evidence="11" type="ORF">B0T11DRAFT_291754</name>
</gene>
<evidence type="ECO:0000256" key="8">
    <source>
        <dbReference type="ARBA" id="ARBA00070108"/>
    </source>
</evidence>
<dbReference type="PANTHER" id="PTHR11061:SF30">
    <property type="entry name" value="TRNA (URACIL(54)-C(5))-METHYLTRANSFERASE"/>
    <property type="match status" value="1"/>
</dbReference>
<dbReference type="PROSITE" id="PS51622">
    <property type="entry name" value="SAM_MT_RNA_M5U_2"/>
    <property type="match status" value="1"/>
</dbReference>
<feature type="active site" description="Nucleophile" evidence="9">
    <location>
        <position position="564"/>
    </location>
</feature>
<dbReference type="GO" id="GO:0030697">
    <property type="term" value="F:tRNA (uracil(54)-C5)-methyltransferase activity, S-adenosyl methionine-dependent"/>
    <property type="evidence" value="ECO:0007669"/>
    <property type="project" value="UniProtKB-EC"/>
</dbReference>
<dbReference type="Gene3D" id="2.40.50.140">
    <property type="entry name" value="Nucleic acid-binding proteins"/>
    <property type="match status" value="1"/>
</dbReference>
<comment type="catalytic activity">
    <reaction evidence="6">
        <text>uridine(54) in tRNA + S-adenosyl-L-methionine = 5-methyluridine(54) in tRNA + S-adenosyl-L-homocysteine + H(+)</text>
        <dbReference type="Rhea" id="RHEA:42712"/>
        <dbReference type="Rhea" id="RHEA-COMP:10167"/>
        <dbReference type="Rhea" id="RHEA-COMP:10193"/>
        <dbReference type="ChEBI" id="CHEBI:15378"/>
        <dbReference type="ChEBI" id="CHEBI:57856"/>
        <dbReference type="ChEBI" id="CHEBI:59789"/>
        <dbReference type="ChEBI" id="CHEBI:65315"/>
        <dbReference type="ChEBI" id="CHEBI:74447"/>
        <dbReference type="EC" id="2.1.1.35"/>
    </reaction>
</comment>
<dbReference type="OrthoDB" id="10250660at2759"/>
<dbReference type="FunFam" id="3.40.50.150:FF:000174">
    <property type="entry name" value="TRM2p tRNA methyltransferase"/>
    <property type="match status" value="1"/>
</dbReference>
<dbReference type="Pfam" id="PF05958">
    <property type="entry name" value="tRNA_U5-meth_tr"/>
    <property type="match status" value="1"/>
</dbReference>
<dbReference type="Proteomes" id="UP000813385">
    <property type="component" value="Unassembled WGS sequence"/>
</dbReference>
<dbReference type="SUPFAM" id="SSF50249">
    <property type="entry name" value="Nucleic acid-binding proteins"/>
    <property type="match status" value="1"/>
</dbReference>
<dbReference type="AlphaFoldDB" id="A0A8K0WZA7"/>
<dbReference type="InterPro" id="IPR030391">
    <property type="entry name" value="MeTrfase_TrmA_CS"/>
</dbReference>
<dbReference type="EC" id="2.1.1.35" evidence="5"/>
<evidence type="ECO:0000256" key="3">
    <source>
        <dbReference type="ARBA" id="ARBA00022691"/>
    </source>
</evidence>
<protein>
    <recommendedName>
        <fullName evidence="8">tRNA (uracil(54)-C(5))-methyltransferase</fullName>
        <ecNumber evidence="5">2.1.1.35</ecNumber>
    </recommendedName>
</protein>
<proteinExistence type="inferred from homology"/>
<comment type="caution">
    <text evidence="11">The sequence shown here is derived from an EMBL/GenBank/DDBJ whole genome shotgun (WGS) entry which is preliminary data.</text>
</comment>
<comment type="similarity">
    <text evidence="9">Belongs to the class I-like SAM-binding methyltransferase superfamily. RNA M5U methyltransferase family.</text>
</comment>
<feature type="binding site" evidence="9">
    <location>
        <position position="431"/>
    </location>
    <ligand>
        <name>S-adenosyl-L-methionine</name>
        <dbReference type="ChEBI" id="CHEBI:59789"/>
    </ligand>
</feature>
<evidence type="ECO:0000256" key="4">
    <source>
        <dbReference type="ARBA" id="ARBA00022694"/>
    </source>
</evidence>
<dbReference type="SUPFAM" id="SSF53335">
    <property type="entry name" value="S-adenosyl-L-methionine-dependent methyltransferases"/>
    <property type="match status" value="1"/>
</dbReference>
<dbReference type="GO" id="GO:0009451">
    <property type="term" value="P:RNA modification"/>
    <property type="evidence" value="ECO:0007669"/>
    <property type="project" value="UniProtKB-ARBA"/>
</dbReference>
<evidence type="ECO:0000256" key="6">
    <source>
        <dbReference type="ARBA" id="ARBA00052788"/>
    </source>
</evidence>
<name>A0A8K0WZA7_9PEZI</name>
<dbReference type="EMBL" id="JAGPXD010000007">
    <property type="protein sequence ID" value="KAH7347717.1"/>
    <property type="molecule type" value="Genomic_DNA"/>
</dbReference>
<evidence type="ECO:0000313" key="11">
    <source>
        <dbReference type="EMBL" id="KAH7347717.1"/>
    </source>
</evidence>
<evidence type="ECO:0000256" key="2">
    <source>
        <dbReference type="ARBA" id="ARBA00022679"/>
    </source>
</evidence>
<dbReference type="InterPro" id="IPR010280">
    <property type="entry name" value="U5_MeTrfase_fam"/>
</dbReference>
<keyword evidence="1 9" id="KW-0489">Methyltransferase</keyword>
<feature type="binding site" evidence="9">
    <location>
        <position position="467"/>
    </location>
    <ligand>
        <name>S-adenosyl-L-methionine</name>
        <dbReference type="ChEBI" id="CHEBI:59789"/>
    </ligand>
</feature>
<dbReference type="InterPro" id="IPR030390">
    <property type="entry name" value="MeTrfase_TrmA_AS"/>
</dbReference>
<dbReference type="PROSITE" id="PS01231">
    <property type="entry name" value="TRMA_2"/>
    <property type="match status" value="1"/>
</dbReference>
<evidence type="ECO:0000256" key="10">
    <source>
        <dbReference type="PROSITE-ProRule" id="PRU10015"/>
    </source>
</evidence>
<keyword evidence="12" id="KW-1185">Reference proteome</keyword>
<feature type="binding site" evidence="9">
    <location>
        <position position="488"/>
    </location>
    <ligand>
        <name>S-adenosyl-L-methionine</name>
        <dbReference type="ChEBI" id="CHEBI:59789"/>
    </ligand>
</feature>
<keyword evidence="2 9" id="KW-0808">Transferase</keyword>
<dbReference type="InterPro" id="IPR012340">
    <property type="entry name" value="NA-bd_OB-fold"/>
</dbReference>
<dbReference type="FunFam" id="2.40.50.140:FF:000201">
    <property type="entry name" value="TRM2p tRNA methyltransferase"/>
    <property type="match status" value="1"/>
</dbReference>
<evidence type="ECO:0000313" key="12">
    <source>
        <dbReference type="Proteomes" id="UP000813385"/>
    </source>
</evidence>
<keyword evidence="4" id="KW-0819">tRNA processing</keyword>
<dbReference type="InterPro" id="IPR029063">
    <property type="entry name" value="SAM-dependent_MTases_sf"/>
</dbReference>
<dbReference type="PROSITE" id="PS51687">
    <property type="entry name" value="SAM_MT_RNA_M5U"/>
    <property type="match status" value="1"/>
</dbReference>
<organism evidence="11 12">
    <name type="scientific">Plectosphaerella cucumerina</name>
    <dbReference type="NCBI Taxonomy" id="40658"/>
    <lineage>
        <taxon>Eukaryota</taxon>
        <taxon>Fungi</taxon>
        <taxon>Dikarya</taxon>
        <taxon>Ascomycota</taxon>
        <taxon>Pezizomycotina</taxon>
        <taxon>Sordariomycetes</taxon>
        <taxon>Hypocreomycetidae</taxon>
        <taxon>Glomerellales</taxon>
        <taxon>Plectosphaerellaceae</taxon>
        <taxon>Plectosphaerella</taxon>
    </lineage>
</organism>
<evidence type="ECO:0000256" key="9">
    <source>
        <dbReference type="PROSITE-ProRule" id="PRU01024"/>
    </source>
</evidence>
<evidence type="ECO:0000256" key="7">
    <source>
        <dbReference type="ARBA" id="ARBA00054700"/>
    </source>
</evidence>
<dbReference type="PROSITE" id="PS01230">
    <property type="entry name" value="TRMA_1"/>
    <property type="match status" value="1"/>
</dbReference>
<feature type="binding site" evidence="9">
    <location>
        <position position="537"/>
    </location>
    <ligand>
        <name>S-adenosyl-L-methionine</name>
        <dbReference type="ChEBI" id="CHEBI:59789"/>
    </ligand>
</feature>
<sequence length="626" mass="69478">MSIRDGDISTRNYTKKRQKKIFVHIENYRNSDQTPKVPLSGHSMRYLPRLASKLRFTPLSRPQTLAYSTRVAMATTEPQIAPQAAPQPPKVTAKRPFVPTARMSKKLKSKRERSMTEGTIEEVLLADVSALIKSRRGSSPQAEDDAAAPSLPESGTYIDVEVLELSSTGDGLAVQEGSTSPQIYVVPFAVPGDIARVKVFKHFPGDGYTMCDFDSVVTPSPLRDDARVSCKYFTKCSGCQFQMLDYAEQLRHKKSIVVKAYQNFSQLPPNLVPPIIDTMGSPLQYGYRTKLTPHFDGPPGNPRKKSMRQPFSKVPTIGFNEKGRRNVLDIEDCPIGTNAVRLGMKRERERMAREYANYKSGATILLRESTKRYPKDGPEQPPAAEDLAEDVVRVDTDRYVDIKTCTTDNKAMTSEYIDDFVFTNPAGSFFQNNNSILSPFTGYVRDLILPPTPDPSAKPVRYLIDAYSGSGLFTITLSGMFRSSQGIDIAADSIASARDNARLNAIPEDECSFIAADAPQLFKHVTYDADETVVVLDPPRKGCDASFLGQLLQFGPRRVIYVSCNVHTQARDVGVLVRGEVEGWKPEEGAPSGKKTRYDIESIRGFDFFPQTGHVEGVAVLNRVDE</sequence>
<dbReference type="PANTHER" id="PTHR11061">
    <property type="entry name" value="RNA M5U METHYLTRANSFERASE"/>
    <property type="match status" value="1"/>
</dbReference>
<keyword evidence="3 9" id="KW-0949">S-adenosyl-L-methionine</keyword>
<evidence type="ECO:0000256" key="5">
    <source>
        <dbReference type="ARBA" id="ARBA00033763"/>
    </source>
</evidence>
<feature type="active site" evidence="10">
    <location>
        <position position="564"/>
    </location>
</feature>